<dbReference type="Proteomes" id="UP001597201">
    <property type="component" value="Unassembled WGS sequence"/>
</dbReference>
<gene>
    <name evidence="1" type="ORF">ACFQ39_04085</name>
</gene>
<reference evidence="2" key="1">
    <citation type="journal article" date="2019" name="Int. J. Syst. Evol. Microbiol.">
        <title>The Global Catalogue of Microorganisms (GCM) 10K type strain sequencing project: providing services to taxonomists for standard genome sequencing and annotation.</title>
        <authorList>
            <consortium name="The Broad Institute Genomics Platform"/>
            <consortium name="The Broad Institute Genome Sequencing Center for Infectious Disease"/>
            <person name="Wu L."/>
            <person name="Ma J."/>
        </authorList>
    </citation>
    <scope>NUCLEOTIDE SEQUENCE [LARGE SCALE GENOMIC DNA]</scope>
    <source>
        <strain evidence="2">CCUG 61485</strain>
    </source>
</reference>
<evidence type="ECO:0000313" key="1">
    <source>
        <dbReference type="EMBL" id="MFD1314786.1"/>
    </source>
</evidence>
<comment type="caution">
    <text evidence="1">The sequence shown here is derived from an EMBL/GenBank/DDBJ whole genome shotgun (WGS) entry which is preliminary data.</text>
</comment>
<evidence type="ECO:0008006" key="3">
    <source>
        <dbReference type="Google" id="ProtNLM"/>
    </source>
</evidence>
<dbReference type="Gene3D" id="2.60.120.560">
    <property type="entry name" value="Exo-inulinase, domain 1"/>
    <property type="match status" value="1"/>
</dbReference>
<proteinExistence type="predicted"/>
<dbReference type="EMBL" id="JBHTMY010000002">
    <property type="protein sequence ID" value="MFD1314786.1"/>
    <property type="molecule type" value="Genomic_DNA"/>
</dbReference>
<protein>
    <recommendedName>
        <fullName evidence="3">3-keto-disaccharide hydrolase domain-containing protein</fullName>
    </recommendedName>
</protein>
<evidence type="ECO:0000313" key="2">
    <source>
        <dbReference type="Proteomes" id="UP001597201"/>
    </source>
</evidence>
<accession>A0ABW3Y0U4</accession>
<name>A0ABW3Y0U4_9FLAO</name>
<sequence>MNRFFLTIVTILSFIINSNAQTIEWEGRKFEIFDVNASIVELEGEKVLKVERDLKSLPFDLQNLSKTVDEPTYVKVKNLDIQNGVFEVKMLSRIQTPSPFKGSQGFIGVAFRVNGDNSSFESIYLRPNVGRSDNQFARNHTVQYYAYPDYKFDRLRAESKGEFETYADIGLDEWITFRVELKEKVAKLYLNDQEQSSFIVNEMKGKSQSGSIALWVDIGTEGYFKDFKILKSE</sequence>
<dbReference type="RefSeq" id="WP_377176714.1">
    <property type="nucleotide sequence ID" value="NZ_JBHTMY010000002.1"/>
</dbReference>
<organism evidence="1 2">
    <name type="scientific">Namhaeicola litoreus</name>
    <dbReference type="NCBI Taxonomy" id="1052145"/>
    <lineage>
        <taxon>Bacteria</taxon>
        <taxon>Pseudomonadati</taxon>
        <taxon>Bacteroidota</taxon>
        <taxon>Flavobacteriia</taxon>
        <taxon>Flavobacteriales</taxon>
        <taxon>Flavobacteriaceae</taxon>
        <taxon>Namhaeicola</taxon>
    </lineage>
</organism>
<keyword evidence="2" id="KW-1185">Reference proteome</keyword>